<dbReference type="InterPro" id="IPR006141">
    <property type="entry name" value="Intein_N"/>
</dbReference>
<dbReference type="InterPro" id="IPR003586">
    <property type="entry name" value="Hint_dom_C"/>
</dbReference>
<dbReference type="InterPro" id="IPR013986">
    <property type="entry name" value="DExx_box_DNA_helicase_dom_sf"/>
</dbReference>
<dbReference type="InterPro" id="IPR003587">
    <property type="entry name" value="Hint_dom_N"/>
</dbReference>
<dbReference type="FunFam" id="1.10.10.160:FF:000001">
    <property type="entry name" value="ATP-dependent DNA helicase"/>
    <property type="match status" value="1"/>
</dbReference>
<dbReference type="PROSITE" id="PS51217">
    <property type="entry name" value="UVRD_HELICASE_CTER"/>
    <property type="match status" value="1"/>
</dbReference>
<dbReference type="GO" id="GO:0016887">
    <property type="term" value="F:ATP hydrolysis activity"/>
    <property type="evidence" value="ECO:0007669"/>
    <property type="project" value="RHEA"/>
</dbReference>
<dbReference type="FunFam" id="1.10.486.10:FF:000003">
    <property type="entry name" value="ATP-dependent DNA helicase"/>
    <property type="match status" value="1"/>
</dbReference>
<dbReference type="NCBIfam" id="TIGR01443">
    <property type="entry name" value="intein_Cterm"/>
    <property type="match status" value="1"/>
</dbReference>
<feature type="domain" description="UvrD-like helicase ATP-binding" evidence="16">
    <location>
        <begin position="5"/>
        <end position="301"/>
    </location>
</feature>
<evidence type="ECO:0000256" key="2">
    <source>
        <dbReference type="ARBA" id="ARBA00014807"/>
    </source>
</evidence>
<dbReference type="PROSITE" id="PS50818">
    <property type="entry name" value="INTEIN_C_TER"/>
    <property type="match status" value="1"/>
</dbReference>
<dbReference type="SMART" id="SM00306">
    <property type="entry name" value="HintN"/>
    <property type="match status" value="1"/>
</dbReference>
<dbReference type="InterPro" id="IPR030934">
    <property type="entry name" value="Intein_C"/>
</dbReference>
<dbReference type="SUPFAM" id="SSF51294">
    <property type="entry name" value="Hedgehog/intein (Hint) domain"/>
    <property type="match status" value="1"/>
</dbReference>
<evidence type="ECO:0000313" key="18">
    <source>
        <dbReference type="EMBL" id="KYH29301.1"/>
    </source>
</evidence>
<keyword evidence="6" id="KW-0068">Autocatalytic cleavage</keyword>
<dbReference type="PRINTS" id="PR00379">
    <property type="entry name" value="INTEIN"/>
</dbReference>
<dbReference type="GO" id="GO:0005829">
    <property type="term" value="C:cytosol"/>
    <property type="evidence" value="ECO:0007669"/>
    <property type="project" value="TreeGrafter"/>
</dbReference>
<dbReference type="Pfam" id="PF13361">
    <property type="entry name" value="UvrD_C"/>
    <property type="match status" value="1"/>
</dbReference>
<dbReference type="GO" id="GO:0033202">
    <property type="term" value="C:DNA helicase complex"/>
    <property type="evidence" value="ECO:0007669"/>
    <property type="project" value="TreeGrafter"/>
</dbReference>
<evidence type="ECO:0000259" key="16">
    <source>
        <dbReference type="PROSITE" id="PS51198"/>
    </source>
</evidence>
<keyword evidence="9" id="KW-0238">DNA-binding</keyword>
<dbReference type="PATRIC" id="fig|1121305.3.peg.1048"/>
<protein>
    <recommendedName>
        <fullName evidence="2">ATP-dependent DNA helicase PcrA</fullName>
        <ecNumber evidence="12">5.6.2.4</ecNumber>
    </recommendedName>
    <alternativeName>
        <fullName evidence="13">DNA 3'-5' helicase PcrA</fullName>
    </alternativeName>
</protein>
<feature type="binding site" evidence="15">
    <location>
        <begin position="26"/>
        <end position="33"/>
    </location>
    <ligand>
        <name>ATP</name>
        <dbReference type="ChEBI" id="CHEBI:30616"/>
    </ligand>
</feature>
<evidence type="ECO:0000256" key="9">
    <source>
        <dbReference type="ARBA" id="ARBA00023125"/>
    </source>
</evidence>
<comment type="caution">
    <text evidence="18">The sequence shown here is derived from an EMBL/GenBank/DDBJ whole genome shotgun (WGS) entry which is preliminary data.</text>
</comment>
<feature type="domain" description="UvrD-like helicase C-terminal" evidence="17">
    <location>
        <begin position="647"/>
        <end position="922"/>
    </location>
</feature>
<dbReference type="InterPro" id="IPR027417">
    <property type="entry name" value="P-loop_NTPase"/>
</dbReference>
<dbReference type="PANTHER" id="PTHR11070">
    <property type="entry name" value="UVRD / RECB / PCRA DNA HELICASE FAMILY MEMBER"/>
    <property type="match status" value="1"/>
</dbReference>
<evidence type="ECO:0000256" key="1">
    <source>
        <dbReference type="ARBA" id="ARBA00009922"/>
    </source>
</evidence>
<dbReference type="STRING" id="1121305.CLCOL_10440"/>
<proteinExistence type="inferred from homology"/>
<evidence type="ECO:0000256" key="8">
    <source>
        <dbReference type="ARBA" id="ARBA00023000"/>
    </source>
</evidence>
<dbReference type="Pfam" id="PF21196">
    <property type="entry name" value="PcrA_UvrD_tudor"/>
    <property type="match status" value="1"/>
</dbReference>
<comment type="catalytic activity">
    <reaction evidence="14">
        <text>ATP + H2O = ADP + phosphate + H(+)</text>
        <dbReference type="Rhea" id="RHEA:13065"/>
        <dbReference type="ChEBI" id="CHEBI:15377"/>
        <dbReference type="ChEBI" id="CHEBI:15378"/>
        <dbReference type="ChEBI" id="CHEBI:30616"/>
        <dbReference type="ChEBI" id="CHEBI:43474"/>
        <dbReference type="ChEBI" id="CHEBI:456216"/>
        <dbReference type="EC" id="5.6.2.4"/>
    </reaction>
</comment>
<evidence type="ECO:0000256" key="10">
    <source>
        <dbReference type="ARBA" id="ARBA00023235"/>
    </source>
</evidence>
<dbReference type="GO" id="GO:0016539">
    <property type="term" value="P:intein-mediated protein splicing"/>
    <property type="evidence" value="ECO:0007669"/>
    <property type="project" value="InterPro"/>
</dbReference>
<keyword evidence="3 15" id="KW-0547">Nucleotide-binding</keyword>
<dbReference type="GO" id="GO:0003677">
    <property type="term" value="F:DNA binding"/>
    <property type="evidence" value="ECO:0007669"/>
    <property type="project" value="UniProtKB-KW"/>
</dbReference>
<dbReference type="SUPFAM" id="SSF52540">
    <property type="entry name" value="P-loop containing nucleoside triphosphate hydrolases"/>
    <property type="match status" value="3"/>
</dbReference>
<evidence type="ECO:0000256" key="13">
    <source>
        <dbReference type="ARBA" id="ARBA00034900"/>
    </source>
</evidence>
<evidence type="ECO:0000256" key="7">
    <source>
        <dbReference type="ARBA" id="ARBA00022840"/>
    </source>
</evidence>
<dbReference type="AlphaFoldDB" id="A0A151ANU2"/>
<dbReference type="PANTHER" id="PTHR11070:SF2">
    <property type="entry name" value="ATP-DEPENDENT DNA HELICASE SRS2"/>
    <property type="match status" value="1"/>
</dbReference>
<evidence type="ECO:0000256" key="14">
    <source>
        <dbReference type="ARBA" id="ARBA00048988"/>
    </source>
</evidence>
<dbReference type="InterPro" id="IPR000212">
    <property type="entry name" value="DNA_helicase_UvrD/REP"/>
</dbReference>
<dbReference type="InterPro" id="IPR036844">
    <property type="entry name" value="Hint_dom_sf"/>
</dbReference>
<dbReference type="PROSITE" id="PS50817">
    <property type="entry name" value="INTEIN_N_TER"/>
    <property type="match status" value="1"/>
</dbReference>
<dbReference type="GO" id="GO:0000725">
    <property type="term" value="P:recombinational repair"/>
    <property type="evidence" value="ECO:0007669"/>
    <property type="project" value="TreeGrafter"/>
</dbReference>
<dbReference type="EC" id="5.6.2.4" evidence="12"/>
<organism evidence="18 19">
    <name type="scientific">Clostridium colicanis DSM 13634</name>
    <dbReference type="NCBI Taxonomy" id="1121305"/>
    <lineage>
        <taxon>Bacteria</taxon>
        <taxon>Bacillati</taxon>
        <taxon>Bacillota</taxon>
        <taxon>Clostridia</taxon>
        <taxon>Eubacteriales</taxon>
        <taxon>Clostridiaceae</taxon>
        <taxon>Clostridium</taxon>
    </lineage>
</organism>
<dbReference type="PROSITE" id="PS51198">
    <property type="entry name" value="UVRD_HELICASE_ATP_BIND"/>
    <property type="match status" value="1"/>
</dbReference>
<dbReference type="GO" id="GO:0005524">
    <property type="term" value="F:ATP binding"/>
    <property type="evidence" value="ECO:0007669"/>
    <property type="project" value="UniProtKB-UniRule"/>
</dbReference>
<dbReference type="CDD" id="cd17932">
    <property type="entry name" value="DEXQc_UvrD"/>
    <property type="match status" value="1"/>
</dbReference>
<dbReference type="Pfam" id="PF14890">
    <property type="entry name" value="Intein_splicing"/>
    <property type="match status" value="1"/>
</dbReference>
<dbReference type="Gene3D" id="2.170.16.10">
    <property type="entry name" value="Hedgehog/Intein (Hint) domain"/>
    <property type="match status" value="2"/>
</dbReference>
<evidence type="ECO:0000256" key="11">
    <source>
        <dbReference type="ARBA" id="ARBA00034617"/>
    </source>
</evidence>
<evidence type="ECO:0000313" key="19">
    <source>
        <dbReference type="Proteomes" id="UP000075374"/>
    </source>
</evidence>
<dbReference type="EMBL" id="LTBB01000004">
    <property type="protein sequence ID" value="KYH29301.1"/>
    <property type="molecule type" value="Genomic_DNA"/>
</dbReference>
<dbReference type="SMART" id="SM00305">
    <property type="entry name" value="HintC"/>
    <property type="match status" value="1"/>
</dbReference>
<keyword evidence="19" id="KW-1185">Reference proteome</keyword>
<dbReference type="Proteomes" id="UP000075374">
    <property type="component" value="Unassembled WGS sequence"/>
</dbReference>
<evidence type="ECO:0000256" key="6">
    <source>
        <dbReference type="ARBA" id="ARBA00022813"/>
    </source>
</evidence>
<evidence type="ECO:0000256" key="5">
    <source>
        <dbReference type="ARBA" id="ARBA00022806"/>
    </source>
</evidence>
<keyword evidence="7 15" id="KW-0067">ATP-binding</keyword>
<dbReference type="Gene3D" id="1.10.486.10">
    <property type="entry name" value="PCRA, domain 4"/>
    <property type="match status" value="1"/>
</dbReference>
<keyword evidence="8" id="KW-0651">Protein splicing</keyword>
<dbReference type="Gene3D" id="3.40.50.300">
    <property type="entry name" value="P-loop containing nucleotide triphosphate hydrolases"/>
    <property type="match status" value="2"/>
</dbReference>
<evidence type="ECO:0000256" key="12">
    <source>
        <dbReference type="ARBA" id="ARBA00034808"/>
    </source>
</evidence>
<evidence type="ECO:0000256" key="4">
    <source>
        <dbReference type="ARBA" id="ARBA00022801"/>
    </source>
</evidence>
<evidence type="ECO:0000259" key="17">
    <source>
        <dbReference type="PROSITE" id="PS51217"/>
    </source>
</evidence>
<comment type="similarity">
    <text evidence="1">Belongs to the helicase family. UvrD subfamily.</text>
</comment>
<keyword evidence="4 15" id="KW-0378">Hydrolase</keyword>
<name>A0A151ANU2_9CLOT</name>
<dbReference type="GO" id="GO:0009314">
    <property type="term" value="P:response to radiation"/>
    <property type="evidence" value="ECO:0007669"/>
    <property type="project" value="UniProtKB-ARBA"/>
</dbReference>
<dbReference type="InterPro" id="IPR014016">
    <property type="entry name" value="UvrD-like_ATP-bd"/>
</dbReference>
<keyword evidence="5 15" id="KW-0347">Helicase</keyword>
<keyword evidence="10" id="KW-0413">Isomerase</keyword>
<evidence type="ECO:0000256" key="3">
    <source>
        <dbReference type="ARBA" id="ARBA00022741"/>
    </source>
</evidence>
<dbReference type="InterPro" id="IPR006142">
    <property type="entry name" value="INTEIN"/>
</dbReference>
<gene>
    <name evidence="18" type="primary">pcrA</name>
    <name evidence="18" type="ORF">CLCOL_10440</name>
</gene>
<dbReference type="GO" id="GO:0043138">
    <property type="term" value="F:3'-5' DNA helicase activity"/>
    <property type="evidence" value="ECO:0007669"/>
    <property type="project" value="UniProtKB-EC"/>
</dbReference>
<dbReference type="CDD" id="cd18807">
    <property type="entry name" value="SF1_C_UvrD"/>
    <property type="match status" value="1"/>
</dbReference>
<dbReference type="Pfam" id="PF00580">
    <property type="entry name" value="UvrD-helicase"/>
    <property type="match status" value="1"/>
</dbReference>
<dbReference type="Gene3D" id="1.10.10.160">
    <property type="match status" value="1"/>
</dbReference>
<evidence type="ECO:0000256" key="15">
    <source>
        <dbReference type="PROSITE-ProRule" id="PRU00560"/>
    </source>
</evidence>
<dbReference type="NCBIfam" id="TIGR01445">
    <property type="entry name" value="intein_Nterm"/>
    <property type="match status" value="1"/>
</dbReference>
<sequence length="1124" mass="128714">MDLKSLLNKEQYEAAVTIEGPVLVLAGAGSGKTRVLTYRIAHMIQDLGIPQYNILAITFTNKAAEEMKDRIRGLVKCDIDNMWVSTFHSSCVRILRREIDKLGYSKNFAIYDSSDQKTLIKQCMKELNINDKDISEKEIINKISEQKDNLISPEEYKKLNERDFRKNKIADVYLLYQKKLKSNNALDFDDLIYKTVELFKKNPEVLEFYQNKFKYIMVDEYQDTNKAQYELVKMLASAHKNIFVVGDDDQCLPGGSLIHTDNGIVKIEDVLEGQQIYSAAGNGEVTKSTVEKVLKKEYKGTMIRVKTKGGREISATPNHITFTSFNIDEDLHYVYLMYKSGVGYRIGQNQRVRNIYKDESDNGLAVILNMEEADKIWIIKTCETKSEASYYEQYYSVKYGIPTAVFRDKDGISAADQEYIDKLFKKIDTYSAAEKLMEDLYLFKDYPHYFSSAVTNGEASRKIINIDYFSSKNSEDKGYYCHKVSFTTFNEDEKKNLLEDGFNTRHDKENTWIMEMEKRIYDEAEALGRKLCSRVDGLSIIRKAKFVQDKLYYFMPFGSLRPGMSIATYCNGKIEEDIISEISCEDYEGIVYDLSIPELRQYIANDVVVHNCIYQWRGADIKNILEFEKDYPEAKVVKLEQNYRSKANILNAANAVIKNNSQRKSKVLRTENESGEKIKIYRAYSDIDEGNFIANEINRIMEKENRSYRDFAILYRTNAQSRVFEDVFMKRNIPYRILGGLKFYDRKEIKDITAYLKFINNLQDDISLRRIINVPKRGIGAATIDKIQEYANYMDECMYSVMLDIESIPGITKRTITAVNKFTSLINSFNRTKDKVSVSKLIEEILESTGYLKALRESNDIEDMSRIENIKELVSAAVDFENTSEDKSLSAFLEKITLVSDVDNYDENADTTVMMTLHSAKGLEFPVVFMVGMENGIFPGLQSLENFSEMEESRRLCYVGITRAKEKLYMTSASTRNVFGRTVAYSESDFLSEISPELKELVSERNMNFESKTTSRGVLNGAFGGGGFNSYSSPSFGTRKAEEKINSMLSDSSLLQGLGENRKKAVEDIKLDEITPGRKVKHDKFGIGTIVSASKTANDVKITVAFDNMGIKHLMFSMAPIKLI</sequence>
<reference evidence="18 19" key="1">
    <citation type="submission" date="2016-02" db="EMBL/GenBank/DDBJ databases">
        <title>Genome sequence of Clostridium colicanis DSM 13634.</title>
        <authorList>
            <person name="Poehlein A."/>
            <person name="Daniel R."/>
        </authorList>
    </citation>
    <scope>NUCLEOTIDE SEQUENCE [LARGE SCALE GENOMIC DNA]</scope>
    <source>
        <strain evidence="18 19">DSM 13634</strain>
    </source>
</reference>
<dbReference type="CDD" id="cd00081">
    <property type="entry name" value="Hint"/>
    <property type="match status" value="2"/>
</dbReference>
<dbReference type="InterPro" id="IPR014017">
    <property type="entry name" value="DNA_helicase_UvrD-like_C"/>
</dbReference>
<accession>A0A151ANU2</accession>
<comment type="catalytic activity">
    <reaction evidence="11">
        <text>Couples ATP hydrolysis with the unwinding of duplex DNA by translocating in the 3'-5' direction.</text>
        <dbReference type="EC" id="5.6.2.4"/>
    </reaction>
</comment>